<gene>
    <name evidence="2" type="ORF">Dda_5640</name>
</gene>
<dbReference type="EMBL" id="JAQGDS010000006">
    <property type="protein sequence ID" value="KAJ6259995.1"/>
    <property type="molecule type" value="Genomic_DNA"/>
</dbReference>
<protein>
    <submittedName>
        <fullName evidence="2">Uncharacterized protein</fullName>
    </submittedName>
</protein>
<feature type="compositionally biased region" description="Polar residues" evidence="1">
    <location>
        <begin position="642"/>
        <end position="654"/>
    </location>
</feature>
<evidence type="ECO:0000313" key="2">
    <source>
        <dbReference type="EMBL" id="KAJ6259995.1"/>
    </source>
</evidence>
<feature type="compositionally biased region" description="Polar residues" evidence="1">
    <location>
        <begin position="29"/>
        <end position="43"/>
    </location>
</feature>
<feature type="region of interest" description="Disordered" evidence="1">
    <location>
        <begin position="967"/>
        <end position="991"/>
    </location>
</feature>
<feature type="compositionally biased region" description="Basic and acidic residues" evidence="1">
    <location>
        <begin position="968"/>
        <end position="991"/>
    </location>
</feature>
<feature type="compositionally biased region" description="Low complexity" evidence="1">
    <location>
        <begin position="484"/>
        <end position="493"/>
    </location>
</feature>
<feature type="compositionally biased region" description="Basic residues" evidence="1">
    <location>
        <begin position="522"/>
        <end position="533"/>
    </location>
</feature>
<feature type="compositionally biased region" description="Low complexity" evidence="1">
    <location>
        <begin position="125"/>
        <end position="139"/>
    </location>
</feature>
<dbReference type="GO" id="GO:0003677">
    <property type="term" value="F:DNA binding"/>
    <property type="evidence" value="ECO:0007669"/>
    <property type="project" value="InterPro"/>
</dbReference>
<dbReference type="Proteomes" id="UP001221413">
    <property type="component" value="Unassembled WGS sequence"/>
</dbReference>
<sequence>MFSRTSKYAEAGDSDEDDDSVDGIAVPEQQPQQHRQSSGSGTQPAPARVSSFGTRTLDHFFARQDQPQRQPAVGERAPQQRHQVRVTGNSAPVNHRKRRTREPSIDNGHDLIFISSDDGENVVARQPQSRPVSSASSVSRRPDTANRGRSTAASAKPFSKTDFLKKFESDASSEEEEEEEDQEDQEEEDYSGESEEEEDDAFNDAYVDNEIEMGEDGVITPDPLHDITSSNRLSSTKNGQASEEDDDEELGDFDILAESDEDNSGIATPTGVSKGGLPPSENTPKRSMTNSQLVADENQRKMRLQLEKEENETRDRIVKKASAKTTIPDATRNFDIIVITPDYLINPDEWEAVAIDSRWTSDDGQAAYKIIYKDGHSHTVNADHILEHVSPKILEAFEHSLFAKEENPETYYYPNFKAPGGCFAGGTAITSGLAKKRGRRSDAKIYLDNCFRLGMPEEFNIPMTDSSELDSDEESEAAPPSQPPTSSQLSGSQYDKFDITDAEILASIRENSSDNESWSGRNNKKPTRGRPRGRGATSARGGNVARGNASARGTGAPRGRGGGASRGPGRPPAIPSTRGSTTPSRGRPPLIPTRGTSTPQRGRPPLIPTRGSSTPRGSNVVKASVTSRGRGRPRGSKLASMRDTSSQESASPRISITAPDKQPGIRGRPKGSKNHQKLAPIPSSRSDTSLSDMSIAPASPQQAPRRPNPQPASSTLPLPPKKRILKPTRTPKPPRVPSGARGPGRPPKSPKSPKKEDDLIEETIRTAGANITSGNLLAPPSARTEPERPKKRRRIRFGLDGPEEHVLPSQPSPPRHSSSSTTPHHHHHHNNHHTHNKHHENSSSSSKHTHHDKKKSTNKTYPSTLDVHEVLNKMFLDGAPAYEVRLRGPHKQAIWVRLEDLSSKDARSKVKEFDKKLQDREQRETEFKQLLAHSISAELQLEKDKRRVAEQEARVLGGGRPVCAVKHASVDLDQQRRDKEKEERRQRERAARRLAMQETLFAGT</sequence>
<feature type="compositionally biased region" description="Acidic residues" evidence="1">
    <location>
        <begin position="12"/>
        <end position="21"/>
    </location>
</feature>
<feature type="region of interest" description="Disordered" evidence="1">
    <location>
        <begin position="461"/>
        <end position="494"/>
    </location>
</feature>
<dbReference type="InterPro" id="IPR017956">
    <property type="entry name" value="AT_hook_DNA-bd_motif"/>
</dbReference>
<comment type="caution">
    <text evidence="2">The sequence shown here is derived from an EMBL/GenBank/DDBJ whole genome shotgun (WGS) entry which is preliminary data.</text>
</comment>
<evidence type="ECO:0000256" key="1">
    <source>
        <dbReference type="SAM" id="MobiDB-lite"/>
    </source>
</evidence>
<feature type="compositionally biased region" description="Basic residues" evidence="1">
    <location>
        <begin position="667"/>
        <end position="676"/>
    </location>
</feature>
<proteinExistence type="predicted"/>
<name>A0AAD6IYP8_DREDA</name>
<feature type="compositionally biased region" description="Basic residues" evidence="1">
    <location>
        <begin position="847"/>
        <end position="857"/>
    </location>
</feature>
<feature type="compositionally biased region" description="Gly residues" evidence="1">
    <location>
        <begin position="556"/>
        <end position="566"/>
    </location>
</feature>
<keyword evidence="3" id="KW-1185">Reference proteome</keyword>
<accession>A0AAD6IYP8</accession>
<feature type="compositionally biased region" description="Acidic residues" evidence="1">
    <location>
        <begin position="171"/>
        <end position="215"/>
    </location>
</feature>
<dbReference type="SMART" id="SM00384">
    <property type="entry name" value="AT_hook"/>
    <property type="match status" value="6"/>
</dbReference>
<evidence type="ECO:0000313" key="3">
    <source>
        <dbReference type="Proteomes" id="UP001221413"/>
    </source>
</evidence>
<feature type="compositionally biased region" description="Polar residues" evidence="1">
    <location>
        <begin position="227"/>
        <end position="241"/>
    </location>
</feature>
<feature type="compositionally biased region" description="Basic residues" evidence="1">
    <location>
        <begin position="823"/>
        <end position="838"/>
    </location>
</feature>
<feature type="region of interest" description="Disordered" evidence="1">
    <location>
        <begin position="1"/>
        <end position="298"/>
    </location>
</feature>
<feature type="compositionally biased region" description="Acidic residues" evidence="1">
    <location>
        <begin position="242"/>
        <end position="263"/>
    </location>
</feature>
<reference evidence="2" key="1">
    <citation type="submission" date="2023-01" db="EMBL/GenBank/DDBJ databases">
        <title>The chitinases involved in constricting ring structure development in the nematode-trapping fungus Drechslerella dactyloides.</title>
        <authorList>
            <person name="Wang R."/>
            <person name="Zhang L."/>
            <person name="Tang P."/>
            <person name="Li S."/>
            <person name="Liang L."/>
        </authorList>
    </citation>
    <scope>NUCLEOTIDE SEQUENCE</scope>
    <source>
        <strain evidence="2">YMF1.00031</strain>
    </source>
</reference>
<feature type="compositionally biased region" description="Acidic residues" evidence="1">
    <location>
        <begin position="467"/>
        <end position="476"/>
    </location>
</feature>
<feature type="compositionally biased region" description="Low complexity" evidence="1">
    <location>
        <begin position="683"/>
        <end position="716"/>
    </location>
</feature>
<feature type="compositionally biased region" description="Polar residues" evidence="1">
    <location>
        <begin position="280"/>
        <end position="293"/>
    </location>
</feature>
<dbReference type="AlphaFoldDB" id="A0AAD6IYP8"/>
<feature type="region of interest" description="Disordered" evidence="1">
    <location>
        <begin position="508"/>
        <end position="864"/>
    </location>
</feature>
<organism evidence="2 3">
    <name type="scientific">Drechslerella dactyloides</name>
    <name type="common">Nematode-trapping fungus</name>
    <name type="synonym">Arthrobotrys dactyloides</name>
    <dbReference type="NCBI Taxonomy" id="74499"/>
    <lineage>
        <taxon>Eukaryota</taxon>
        <taxon>Fungi</taxon>
        <taxon>Dikarya</taxon>
        <taxon>Ascomycota</taxon>
        <taxon>Pezizomycotina</taxon>
        <taxon>Orbiliomycetes</taxon>
        <taxon>Orbiliales</taxon>
        <taxon>Orbiliaceae</taxon>
        <taxon>Drechslerella</taxon>
    </lineage>
</organism>